<keyword evidence="1" id="KW-0812">Transmembrane</keyword>
<keyword evidence="1" id="KW-0472">Membrane</keyword>
<dbReference type="InterPro" id="IPR058895">
    <property type="entry name" value="YkoA-like"/>
</dbReference>
<evidence type="ECO:0000313" key="2">
    <source>
        <dbReference type="EMBL" id="MFC0270773.1"/>
    </source>
</evidence>
<evidence type="ECO:0000313" key="3">
    <source>
        <dbReference type="Proteomes" id="UP001589854"/>
    </source>
</evidence>
<feature type="transmembrane region" description="Helical" evidence="1">
    <location>
        <begin position="20"/>
        <end position="42"/>
    </location>
</feature>
<dbReference type="Proteomes" id="UP001589854">
    <property type="component" value="Unassembled WGS sequence"/>
</dbReference>
<comment type="caution">
    <text evidence="2">The sequence shown here is derived from an EMBL/GenBank/DDBJ whole genome shotgun (WGS) entry which is preliminary data.</text>
</comment>
<keyword evidence="1" id="KW-1133">Transmembrane helix</keyword>
<feature type="transmembrane region" description="Helical" evidence="1">
    <location>
        <begin position="63"/>
        <end position="85"/>
    </location>
</feature>
<reference evidence="2 3" key="1">
    <citation type="submission" date="2024-09" db="EMBL/GenBank/DDBJ databases">
        <authorList>
            <person name="Sun Q."/>
            <person name="Mori K."/>
        </authorList>
    </citation>
    <scope>NUCLEOTIDE SEQUENCE [LARGE SCALE GENOMIC DNA]</scope>
    <source>
        <strain evidence="2 3">CCM 7228</strain>
    </source>
</reference>
<dbReference type="EMBL" id="JBHLVO010000002">
    <property type="protein sequence ID" value="MFC0270773.1"/>
    <property type="molecule type" value="Genomic_DNA"/>
</dbReference>
<evidence type="ECO:0000256" key="1">
    <source>
        <dbReference type="SAM" id="Phobius"/>
    </source>
</evidence>
<protein>
    <recommendedName>
        <fullName evidence="4">DUF4181 domain-containing protein</fullName>
    </recommendedName>
</protein>
<accession>A0ABV6GAQ9</accession>
<name>A0ABV6GAQ9_9BACI</name>
<keyword evidence="3" id="KW-1185">Reference proteome</keyword>
<dbReference type="Pfam" id="PF26313">
    <property type="entry name" value="YkoA"/>
    <property type="match status" value="1"/>
</dbReference>
<dbReference type="RefSeq" id="WP_378931071.1">
    <property type="nucleotide sequence ID" value="NZ_JBHLVO010000002.1"/>
</dbReference>
<proteinExistence type="predicted"/>
<organism evidence="2 3">
    <name type="scientific">Metabacillus herbersteinensis</name>
    <dbReference type="NCBI Taxonomy" id="283816"/>
    <lineage>
        <taxon>Bacteria</taxon>
        <taxon>Bacillati</taxon>
        <taxon>Bacillota</taxon>
        <taxon>Bacilli</taxon>
        <taxon>Bacillales</taxon>
        <taxon>Bacillaceae</taxon>
        <taxon>Metabacillus</taxon>
    </lineage>
</organism>
<sequence length="86" mass="9737">MKLQTLVEYSLLIFLTGLYFAYLGFQANGLPFLIGVIVLYFISSYATKKVLTKYNMIEKKVSIFAGVITVIVTVFITMFLLNLLVI</sequence>
<evidence type="ECO:0008006" key="4">
    <source>
        <dbReference type="Google" id="ProtNLM"/>
    </source>
</evidence>
<gene>
    <name evidence="2" type="ORF">ACFFIX_04815</name>
</gene>